<evidence type="ECO:0000313" key="2">
    <source>
        <dbReference type="EMBL" id="QSD57199.1"/>
    </source>
</evidence>
<keyword evidence="1" id="KW-0812">Transmembrane</keyword>
<gene>
    <name evidence="2" type="primary">orf141</name>
</gene>
<geneLocation type="chloroplast" evidence="2"/>
<sequence length="141" mass="16933">MLSNTQEVKDSLKFRKAINLINLIKSQRNIQSKSFIILYNLIIIIIYIYIIHKSLNTLLLSNMASSLIEHFIKKQKSDKIQKYLKRFNYIFFNKNEYYNCFKFMNYLHEIPIDKIAILNLYIIAQLKSKKGIYLLIKYLNI</sequence>
<keyword evidence="2" id="KW-0934">Plastid</keyword>
<reference evidence="2" key="1">
    <citation type="submission" date="2020-11" db="EMBL/GenBank/DDBJ databases">
        <authorList>
            <person name="Paiano M.O."/>
        </authorList>
    </citation>
    <scope>NUCLEOTIDE SEQUENCE</scope>
</reference>
<evidence type="ECO:0000256" key="1">
    <source>
        <dbReference type="SAM" id="Phobius"/>
    </source>
</evidence>
<keyword evidence="1" id="KW-0472">Membrane</keyword>
<dbReference type="AlphaFoldDB" id="A0A896SVJ8"/>
<organism evidence="2">
    <name type="scientific">Chondria tumulosa</name>
    <dbReference type="NCBI Taxonomy" id="2740715"/>
    <lineage>
        <taxon>Eukaryota</taxon>
        <taxon>Rhodophyta</taxon>
        <taxon>Florideophyceae</taxon>
        <taxon>Rhodymeniophycidae</taxon>
        <taxon>Ceramiales</taxon>
        <taxon>Rhodomelaceae</taxon>
        <taxon>Chondrieae</taxon>
        <taxon>Chondria</taxon>
    </lineage>
</organism>
<proteinExistence type="predicted"/>
<accession>A0A896SVJ8</accession>
<keyword evidence="2" id="KW-0150">Chloroplast</keyword>
<name>A0A896SVJ8_9FLOR</name>
<feature type="transmembrane region" description="Helical" evidence="1">
    <location>
        <begin position="35"/>
        <end position="52"/>
    </location>
</feature>
<dbReference type="RefSeq" id="YP_010171058.1">
    <property type="nucleotide sequence ID" value="NC_057618.1"/>
</dbReference>
<dbReference type="GeneID" id="67279581"/>
<dbReference type="EMBL" id="MW309501">
    <property type="protein sequence ID" value="QSD57199.1"/>
    <property type="molecule type" value="Genomic_DNA"/>
</dbReference>
<keyword evidence="1" id="KW-1133">Transmembrane helix</keyword>
<protein>
    <submittedName>
        <fullName evidence="2">Uncharacterized protein</fullName>
    </submittedName>
</protein>